<dbReference type="EMBL" id="MTKT01005554">
    <property type="protein sequence ID" value="OWM66223.1"/>
    <property type="molecule type" value="Genomic_DNA"/>
</dbReference>
<sequence>MNLNENYFIQRADFLAELQKKKRLYMDTYRIFFLNIFEHQLVLVLLGGVEEETGANQKTQSGCSVPDGLEPRPTTESEGEGNCSPALPYAARGKSAVASCKTVTSLSSARSRGGAGSLIMIIRAAQVSASSLLSLSYSSNWTWQAAAERTSRTGRHARSGLRRKSLRPKQDNDLLRSTSNGGIHLALHPEHREPRPSVCSACHAPQ</sequence>
<feature type="region of interest" description="Disordered" evidence="1">
    <location>
        <begin position="187"/>
        <end position="206"/>
    </location>
</feature>
<dbReference type="AlphaFoldDB" id="A0A218W0Z5"/>
<dbReference type="Proteomes" id="UP000197138">
    <property type="component" value="Unassembled WGS sequence"/>
</dbReference>
<feature type="region of interest" description="Disordered" evidence="1">
    <location>
        <begin position="149"/>
        <end position="180"/>
    </location>
</feature>
<gene>
    <name evidence="2" type="ORF">CDL15_Pgr013440</name>
</gene>
<accession>A0A218W0Z5</accession>
<reference evidence="3" key="1">
    <citation type="journal article" date="2017" name="Plant J.">
        <title>The pomegranate (Punica granatum L.) genome and the genomics of punicalagin biosynthesis.</title>
        <authorList>
            <person name="Qin G."/>
            <person name="Xu C."/>
            <person name="Ming R."/>
            <person name="Tang H."/>
            <person name="Guyot R."/>
            <person name="Kramer E.M."/>
            <person name="Hu Y."/>
            <person name="Yi X."/>
            <person name="Qi Y."/>
            <person name="Xu X."/>
            <person name="Gao Z."/>
            <person name="Pan H."/>
            <person name="Jian J."/>
            <person name="Tian Y."/>
            <person name="Yue Z."/>
            <person name="Xu Y."/>
        </authorList>
    </citation>
    <scope>NUCLEOTIDE SEQUENCE [LARGE SCALE GENOMIC DNA]</scope>
    <source>
        <strain evidence="3">cv. Dabenzi</strain>
    </source>
</reference>
<comment type="caution">
    <text evidence="2">The sequence shown here is derived from an EMBL/GenBank/DDBJ whole genome shotgun (WGS) entry which is preliminary data.</text>
</comment>
<evidence type="ECO:0000256" key="1">
    <source>
        <dbReference type="SAM" id="MobiDB-lite"/>
    </source>
</evidence>
<protein>
    <submittedName>
        <fullName evidence="2">Uncharacterized protein</fullName>
    </submittedName>
</protein>
<name>A0A218W0Z5_PUNGR</name>
<feature type="region of interest" description="Disordered" evidence="1">
    <location>
        <begin position="56"/>
        <end position="85"/>
    </location>
</feature>
<evidence type="ECO:0000313" key="3">
    <source>
        <dbReference type="Proteomes" id="UP000197138"/>
    </source>
</evidence>
<organism evidence="2 3">
    <name type="scientific">Punica granatum</name>
    <name type="common">Pomegranate</name>
    <dbReference type="NCBI Taxonomy" id="22663"/>
    <lineage>
        <taxon>Eukaryota</taxon>
        <taxon>Viridiplantae</taxon>
        <taxon>Streptophyta</taxon>
        <taxon>Embryophyta</taxon>
        <taxon>Tracheophyta</taxon>
        <taxon>Spermatophyta</taxon>
        <taxon>Magnoliopsida</taxon>
        <taxon>eudicotyledons</taxon>
        <taxon>Gunneridae</taxon>
        <taxon>Pentapetalae</taxon>
        <taxon>rosids</taxon>
        <taxon>malvids</taxon>
        <taxon>Myrtales</taxon>
        <taxon>Lythraceae</taxon>
        <taxon>Punica</taxon>
    </lineage>
</organism>
<evidence type="ECO:0000313" key="2">
    <source>
        <dbReference type="EMBL" id="OWM66223.1"/>
    </source>
</evidence>
<feature type="compositionally biased region" description="Basic residues" evidence="1">
    <location>
        <begin position="152"/>
        <end position="167"/>
    </location>
</feature>
<proteinExistence type="predicted"/>